<gene>
    <name evidence="1" type="ORF">NIES4072_43070</name>
</gene>
<name>A0A2R5FPD3_NOSCO</name>
<sequence>MWKVLSPFFHLRTSISLGYGYTAFIGRLNPLRIVVSKLLVILLYEGGQLVQIKLRFSLALAGMFQGILFFVLF</sequence>
<reference evidence="1 2" key="1">
    <citation type="submission" date="2017-06" db="EMBL/GenBank/DDBJ databases">
        <title>Genome sequencing of cyanobaciteial culture collection at National Institute for Environmental Studies (NIES).</title>
        <authorList>
            <person name="Hirose Y."/>
            <person name="Shimura Y."/>
            <person name="Fujisawa T."/>
            <person name="Nakamura Y."/>
            <person name="Kawachi M."/>
        </authorList>
    </citation>
    <scope>NUCLEOTIDE SEQUENCE [LARGE SCALE GENOMIC DNA]</scope>
    <source>
        <strain evidence="1 2">NIES-4072</strain>
    </source>
</reference>
<proteinExistence type="predicted"/>
<dbReference type="AlphaFoldDB" id="A0A2R5FPD3"/>
<organism evidence="1 2">
    <name type="scientific">Nostoc commune NIES-4072</name>
    <dbReference type="NCBI Taxonomy" id="2005467"/>
    <lineage>
        <taxon>Bacteria</taxon>
        <taxon>Bacillati</taxon>
        <taxon>Cyanobacteriota</taxon>
        <taxon>Cyanophyceae</taxon>
        <taxon>Nostocales</taxon>
        <taxon>Nostocaceae</taxon>
        <taxon>Nostoc</taxon>
    </lineage>
</organism>
<evidence type="ECO:0000313" key="1">
    <source>
        <dbReference type="EMBL" id="GBG20626.1"/>
    </source>
</evidence>
<evidence type="ECO:0000313" key="2">
    <source>
        <dbReference type="Proteomes" id="UP000245124"/>
    </source>
</evidence>
<dbReference type="Proteomes" id="UP000245124">
    <property type="component" value="Unassembled WGS sequence"/>
</dbReference>
<dbReference type="EMBL" id="BDUD01000001">
    <property type="protein sequence ID" value="GBG20626.1"/>
    <property type="molecule type" value="Genomic_DNA"/>
</dbReference>
<keyword evidence="2" id="KW-1185">Reference proteome</keyword>
<comment type="caution">
    <text evidence="1">The sequence shown here is derived from an EMBL/GenBank/DDBJ whole genome shotgun (WGS) entry which is preliminary data.</text>
</comment>
<accession>A0A2R5FPD3</accession>
<protein>
    <submittedName>
        <fullName evidence="1">Putative permease protein of sugar ABC transporter</fullName>
    </submittedName>
</protein>